<proteinExistence type="predicted"/>
<reference evidence="2" key="1">
    <citation type="submission" date="2020-12" db="UniProtKB">
        <authorList>
            <consortium name="WormBaseParasite"/>
        </authorList>
    </citation>
    <scope>IDENTIFICATION</scope>
    <source>
        <strain evidence="2">MHco3</strain>
    </source>
</reference>
<dbReference type="WBParaSite" id="HCON_00171340-00001">
    <property type="protein sequence ID" value="HCON_00171340-00001"/>
    <property type="gene ID" value="HCON_00171340"/>
</dbReference>
<protein>
    <submittedName>
        <fullName evidence="2">PFK domain-containing protein</fullName>
    </submittedName>
</protein>
<evidence type="ECO:0000313" key="1">
    <source>
        <dbReference type="Proteomes" id="UP000025227"/>
    </source>
</evidence>
<accession>A0A7I4Z211</accession>
<organism evidence="1 2">
    <name type="scientific">Haemonchus contortus</name>
    <name type="common">Barber pole worm</name>
    <dbReference type="NCBI Taxonomy" id="6289"/>
    <lineage>
        <taxon>Eukaryota</taxon>
        <taxon>Metazoa</taxon>
        <taxon>Ecdysozoa</taxon>
        <taxon>Nematoda</taxon>
        <taxon>Chromadorea</taxon>
        <taxon>Rhabditida</taxon>
        <taxon>Rhabditina</taxon>
        <taxon>Rhabditomorpha</taxon>
        <taxon>Strongyloidea</taxon>
        <taxon>Trichostrongylidae</taxon>
        <taxon>Haemonchus</taxon>
    </lineage>
</organism>
<keyword evidence="1" id="KW-1185">Reference proteome</keyword>
<dbReference type="AlphaFoldDB" id="A0A7I4Z211"/>
<evidence type="ECO:0000313" key="2">
    <source>
        <dbReference type="WBParaSite" id="HCON_00171340-00001"/>
    </source>
</evidence>
<name>A0A7I4Z211_HAECO</name>
<dbReference type="Proteomes" id="UP000025227">
    <property type="component" value="Unplaced"/>
</dbReference>
<sequence>MDKSGPPLLELGKLHLGIHLLEEVMKMGFIFLSLKEPPIRQRRVDSSGSTAKISTPQQAAGRRTKMAMCYDAGTLAMKAGIEDLMMQDIKIKYDVIGLTLTGPGSLNAVFEIATAEAPAV</sequence>